<dbReference type="GO" id="GO:0004519">
    <property type="term" value="F:endonuclease activity"/>
    <property type="evidence" value="ECO:0007669"/>
    <property type="project" value="UniProtKB-KW"/>
</dbReference>
<dbReference type="SUPFAM" id="SSF54060">
    <property type="entry name" value="His-Me finger endonucleases"/>
    <property type="match status" value="1"/>
</dbReference>
<comment type="caution">
    <text evidence="2">The sequence shown here is derived from an EMBL/GenBank/DDBJ whole genome shotgun (WGS) entry which is preliminary data.</text>
</comment>
<accession>A0A552YZ51</accession>
<keyword evidence="2" id="KW-0378">Hydrolase</keyword>
<dbReference type="AlphaFoldDB" id="A0A552YZ51"/>
<reference evidence="2 3" key="1">
    <citation type="submission" date="2019-07" db="EMBL/GenBank/DDBJ databases">
        <title>Draft genome of 7 Lactococcus lactis strains isolated from an artisanal cheese production.</title>
        <authorList>
            <person name="Biolcati F."/>
            <person name="Bottero M.T."/>
            <person name="Dalmasso A."/>
            <person name="Mcauliffe O."/>
        </authorList>
    </citation>
    <scope>NUCLEOTIDE SEQUENCE [LARGE SCALE GENOMIC DNA]</scope>
    <source>
        <strain evidence="2 3">MRS45.2</strain>
    </source>
</reference>
<dbReference type="EMBL" id="VJWV01000013">
    <property type="protein sequence ID" value="TRW72502.1"/>
    <property type="molecule type" value="Genomic_DNA"/>
</dbReference>
<dbReference type="InterPro" id="IPR010902">
    <property type="entry name" value="NUMOD4"/>
</dbReference>
<dbReference type="InterPro" id="IPR044925">
    <property type="entry name" value="His-Me_finger_sf"/>
</dbReference>
<sequence>MEMKQIPDYPNYAVTKDGRVWSYKTKKFLKPRTNKSNIYEKVILYFNGVGISKYIGRLVFETFYEYEPEVLIYKDGNIYNNKLDNLAETSWSEVMKKNRSKQRNHKPGLTFIRVNPQTNEVKEVIYPCGTAHYHGAIKCCTNEQITHDGYLYFKPGDKEELVEEIKARIRSNKLSLVVMDRYNPFIPAVKSHNKKHEKYLGVLEKI</sequence>
<organism evidence="2 3">
    <name type="scientific">Lactococcus lactis</name>
    <dbReference type="NCBI Taxonomy" id="1358"/>
    <lineage>
        <taxon>Bacteria</taxon>
        <taxon>Bacillati</taxon>
        <taxon>Bacillota</taxon>
        <taxon>Bacilli</taxon>
        <taxon>Lactobacillales</taxon>
        <taxon>Streptococcaceae</taxon>
        <taxon>Lactococcus</taxon>
    </lineage>
</organism>
<feature type="domain" description="NUMOD4" evidence="1">
    <location>
        <begin position="4"/>
        <end position="41"/>
    </location>
</feature>
<name>A0A552YZ51_9LACT</name>
<gene>
    <name evidence="2" type="ORF">FNJ53_11425</name>
</gene>
<dbReference type="RefSeq" id="WP_143459700.1">
    <property type="nucleotide sequence ID" value="NZ_VJWV01000013.1"/>
</dbReference>
<evidence type="ECO:0000313" key="2">
    <source>
        <dbReference type="EMBL" id="TRW72502.1"/>
    </source>
</evidence>
<dbReference type="Pfam" id="PF07463">
    <property type="entry name" value="NUMOD4"/>
    <property type="match status" value="1"/>
</dbReference>
<keyword evidence="2" id="KW-0255">Endonuclease</keyword>
<protein>
    <submittedName>
        <fullName evidence="2">HNH endonuclease</fullName>
    </submittedName>
</protein>
<keyword evidence="2" id="KW-0540">Nuclease</keyword>
<dbReference type="GO" id="GO:0016788">
    <property type="term" value="F:hydrolase activity, acting on ester bonds"/>
    <property type="evidence" value="ECO:0007669"/>
    <property type="project" value="InterPro"/>
</dbReference>
<evidence type="ECO:0000259" key="1">
    <source>
        <dbReference type="Pfam" id="PF07463"/>
    </source>
</evidence>
<dbReference type="Proteomes" id="UP000317167">
    <property type="component" value="Unassembled WGS sequence"/>
</dbReference>
<proteinExistence type="predicted"/>
<dbReference type="Gene3D" id="3.90.75.20">
    <property type="match status" value="1"/>
</dbReference>
<evidence type="ECO:0000313" key="3">
    <source>
        <dbReference type="Proteomes" id="UP000317167"/>
    </source>
</evidence>